<protein>
    <submittedName>
        <fullName evidence="2">Uncharacterized protein</fullName>
    </submittedName>
</protein>
<sequence>MRQRFVTQLIQFLKHCKNQAHPVDQCRVQELPILVHLIDLLSILLRCNGFLGIQKPVVDQTGSRPPNSNQDLFFFLGASLALGSALELILSPTTEMSITSCY</sequence>
<name>A0A5N3UUA6_MUNMU</name>
<evidence type="ECO:0000256" key="1">
    <source>
        <dbReference type="SAM" id="Phobius"/>
    </source>
</evidence>
<dbReference type="Proteomes" id="UP000326458">
    <property type="component" value="Unassembled WGS sequence"/>
</dbReference>
<reference evidence="2 3" key="1">
    <citation type="submission" date="2019-06" db="EMBL/GenBank/DDBJ databases">
        <title>Discovery of a novel chromosome fission-fusion reversal in muntjac.</title>
        <authorList>
            <person name="Mudd A.B."/>
            <person name="Bredeson J.V."/>
            <person name="Baum R."/>
            <person name="Hockemeyer D."/>
            <person name="Rokhsar D.S."/>
        </authorList>
    </citation>
    <scope>NUCLEOTIDE SEQUENCE [LARGE SCALE GENOMIC DNA]</scope>
    <source>
        <strain evidence="2">UTSW_UCB_Mm</strain>
        <tissue evidence="2">Fibroblast cell line</tissue>
    </source>
</reference>
<proteinExistence type="predicted"/>
<evidence type="ECO:0000313" key="2">
    <source>
        <dbReference type="EMBL" id="KAB0340076.1"/>
    </source>
</evidence>
<feature type="non-terminal residue" evidence="2">
    <location>
        <position position="102"/>
    </location>
</feature>
<keyword evidence="1" id="KW-0472">Membrane</keyword>
<accession>A0A5N3UUA6</accession>
<dbReference type="AlphaFoldDB" id="A0A5N3UUA6"/>
<comment type="caution">
    <text evidence="2">The sequence shown here is derived from an EMBL/GenBank/DDBJ whole genome shotgun (WGS) entry which is preliminary data.</text>
</comment>
<keyword evidence="1" id="KW-0812">Transmembrane</keyword>
<evidence type="ECO:0000313" key="3">
    <source>
        <dbReference type="Proteomes" id="UP000326458"/>
    </source>
</evidence>
<keyword evidence="3" id="KW-1185">Reference proteome</keyword>
<keyword evidence="1" id="KW-1133">Transmembrane helix</keyword>
<feature type="transmembrane region" description="Helical" evidence="1">
    <location>
        <begin position="72"/>
        <end position="90"/>
    </location>
</feature>
<gene>
    <name evidence="2" type="ORF">FD754_023427</name>
</gene>
<organism evidence="2 3">
    <name type="scientific">Muntiacus muntjak</name>
    <name type="common">Barking deer</name>
    <name type="synonym">Indian muntjac</name>
    <dbReference type="NCBI Taxonomy" id="9888"/>
    <lineage>
        <taxon>Eukaryota</taxon>
        <taxon>Metazoa</taxon>
        <taxon>Chordata</taxon>
        <taxon>Craniata</taxon>
        <taxon>Vertebrata</taxon>
        <taxon>Euteleostomi</taxon>
        <taxon>Mammalia</taxon>
        <taxon>Eutheria</taxon>
        <taxon>Laurasiatheria</taxon>
        <taxon>Artiodactyla</taxon>
        <taxon>Ruminantia</taxon>
        <taxon>Pecora</taxon>
        <taxon>Cervidae</taxon>
        <taxon>Muntiacinae</taxon>
        <taxon>Muntiacus</taxon>
    </lineage>
</organism>
<dbReference type="EMBL" id="VCEA01000681">
    <property type="protein sequence ID" value="KAB0340076.1"/>
    <property type="molecule type" value="Genomic_DNA"/>
</dbReference>